<evidence type="ECO:0000256" key="1">
    <source>
        <dbReference type="ARBA" id="ARBA00004196"/>
    </source>
</evidence>
<dbReference type="Pfam" id="PF01497">
    <property type="entry name" value="Peripla_BP_2"/>
    <property type="match status" value="1"/>
</dbReference>
<gene>
    <name evidence="7" type="ORF">K6K41_18080</name>
</gene>
<evidence type="ECO:0000256" key="5">
    <source>
        <dbReference type="ARBA" id="ARBA00022729"/>
    </source>
</evidence>
<evidence type="ECO:0000256" key="3">
    <source>
        <dbReference type="ARBA" id="ARBA00022448"/>
    </source>
</evidence>
<evidence type="ECO:0000256" key="4">
    <source>
        <dbReference type="ARBA" id="ARBA00022496"/>
    </source>
</evidence>
<evidence type="ECO:0000313" key="8">
    <source>
        <dbReference type="Proteomes" id="UP000825701"/>
    </source>
</evidence>
<comment type="subcellular location">
    <subcellularLocation>
        <location evidence="1">Cell envelope</location>
    </subcellularLocation>
</comment>
<dbReference type="GO" id="GO:0030288">
    <property type="term" value="C:outer membrane-bounded periplasmic space"/>
    <property type="evidence" value="ECO:0007669"/>
    <property type="project" value="TreeGrafter"/>
</dbReference>
<dbReference type="InterPro" id="IPR051313">
    <property type="entry name" value="Bact_iron-sidero_bind"/>
</dbReference>
<dbReference type="SUPFAM" id="SSF53807">
    <property type="entry name" value="Helical backbone' metal receptor"/>
    <property type="match status" value="1"/>
</dbReference>
<comment type="similarity">
    <text evidence="2">Belongs to the bacterial solute-binding protein 8 family.</text>
</comment>
<dbReference type="PANTHER" id="PTHR30532">
    <property type="entry name" value="IRON III DICITRATE-BINDING PERIPLASMIC PROTEIN"/>
    <property type="match status" value="1"/>
</dbReference>
<keyword evidence="3" id="KW-0813">Transport</keyword>
<dbReference type="KEGG" id="cmet:K6K41_18080"/>
<dbReference type="Gene3D" id="3.40.50.1980">
    <property type="entry name" value="Nitrogenase molybdenum iron protein domain"/>
    <property type="match status" value="2"/>
</dbReference>
<dbReference type="EMBL" id="CP081869">
    <property type="protein sequence ID" value="QZO02433.1"/>
    <property type="molecule type" value="Genomic_DNA"/>
</dbReference>
<dbReference type="InterPro" id="IPR002491">
    <property type="entry name" value="ABC_transptr_periplasmic_BD"/>
</dbReference>
<keyword evidence="4" id="KW-0408">Iron</keyword>
<evidence type="ECO:0000259" key="6">
    <source>
        <dbReference type="PROSITE" id="PS50983"/>
    </source>
</evidence>
<organism evidence="7 8">
    <name type="scientific">Chenggangzhangella methanolivorans</name>
    <dbReference type="NCBI Taxonomy" id="1437009"/>
    <lineage>
        <taxon>Bacteria</taxon>
        <taxon>Pseudomonadati</taxon>
        <taxon>Pseudomonadota</taxon>
        <taxon>Alphaproteobacteria</taxon>
        <taxon>Hyphomicrobiales</taxon>
        <taxon>Methylopilaceae</taxon>
        <taxon>Chenggangzhangella</taxon>
    </lineage>
</organism>
<accession>A0A9E6UJV5</accession>
<keyword evidence="5" id="KW-0732">Signal</keyword>
<sequence length="245" mass="26484">MGRPPIAIAAADDWDDWVVEPRLPAGIVNLGTSREINLEILSQLKPDVIFSTPYLERLRPKLERVAPVESFPVHATGSSPWPNLVAAARAMGKRLGAEQEAEGLVARTEAELAALSERVAPLRDRPVLLAAFQDARNAWVYGANSLYEDALQRLGLTNGWTRPTNPWGFSQVGVEALAQARGARLFCLAPTPPDALALLSGSPIWRATGFADEGRLFRLPPVLAFGGLPSVTRLARLLAEAAQRA</sequence>
<dbReference type="Proteomes" id="UP000825701">
    <property type="component" value="Chromosome"/>
</dbReference>
<dbReference type="PRINTS" id="PR01715">
    <property type="entry name" value="FERRIBNDNGPP"/>
</dbReference>
<reference evidence="7" key="1">
    <citation type="submission" date="2021-08" db="EMBL/GenBank/DDBJ databases">
        <authorList>
            <person name="Zhang H."/>
            <person name="Xu M."/>
            <person name="Yu Z."/>
            <person name="Yang L."/>
            <person name="Cai Y."/>
        </authorList>
    </citation>
    <scope>NUCLEOTIDE SEQUENCE</scope>
    <source>
        <strain evidence="7">CHL1</strain>
    </source>
</reference>
<name>A0A9E6UJV5_9HYPH</name>
<evidence type="ECO:0000256" key="2">
    <source>
        <dbReference type="ARBA" id="ARBA00008814"/>
    </source>
</evidence>
<keyword evidence="8" id="KW-1185">Reference proteome</keyword>
<keyword evidence="4" id="KW-0410">Iron transport</keyword>
<dbReference type="AlphaFoldDB" id="A0A9E6UJV5"/>
<feature type="domain" description="Fe/B12 periplasmic-binding" evidence="6">
    <location>
        <begin position="1"/>
        <end position="245"/>
    </location>
</feature>
<keyword evidence="4" id="KW-0406">Ion transport</keyword>
<proteinExistence type="inferred from homology"/>
<protein>
    <submittedName>
        <fullName evidence="7">ABC transporter substrate-binding protein</fullName>
    </submittedName>
</protein>
<evidence type="ECO:0000313" key="7">
    <source>
        <dbReference type="EMBL" id="QZO02433.1"/>
    </source>
</evidence>
<dbReference type="PROSITE" id="PS50983">
    <property type="entry name" value="FE_B12_PBP"/>
    <property type="match status" value="1"/>
</dbReference>
<dbReference type="PANTHER" id="PTHR30532:SF1">
    <property type="entry name" value="IRON(3+)-HYDROXAMATE-BINDING PROTEIN FHUD"/>
    <property type="match status" value="1"/>
</dbReference>
<dbReference type="GO" id="GO:1901678">
    <property type="term" value="P:iron coordination entity transport"/>
    <property type="evidence" value="ECO:0007669"/>
    <property type="project" value="UniProtKB-ARBA"/>
</dbReference>